<protein>
    <submittedName>
        <fullName evidence="2">Uncharacterized protein</fullName>
    </submittedName>
</protein>
<feature type="transmembrane region" description="Helical" evidence="1">
    <location>
        <begin position="50"/>
        <end position="68"/>
    </location>
</feature>
<keyword evidence="1" id="KW-0472">Membrane</keyword>
<accession>A0A6J5VMT3</accession>
<evidence type="ECO:0000256" key="1">
    <source>
        <dbReference type="SAM" id="Phobius"/>
    </source>
</evidence>
<evidence type="ECO:0000313" key="2">
    <source>
        <dbReference type="EMBL" id="CAB4289493.1"/>
    </source>
</evidence>
<keyword evidence="1" id="KW-1133">Transmembrane helix</keyword>
<evidence type="ECO:0000313" key="3">
    <source>
        <dbReference type="Proteomes" id="UP000507222"/>
    </source>
</evidence>
<dbReference type="EMBL" id="CAEKDK010000008">
    <property type="protein sequence ID" value="CAB4289493.1"/>
    <property type="molecule type" value="Genomic_DNA"/>
</dbReference>
<dbReference type="AlphaFoldDB" id="A0A6J5VMT3"/>
<gene>
    <name evidence="2" type="ORF">CURHAP_LOCUS48367</name>
</gene>
<keyword evidence="1" id="KW-0812">Transmembrane</keyword>
<dbReference type="InterPro" id="IPR026721">
    <property type="entry name" value="TMEM18"/>
</dbReference>
<proteinExistence type="predicted"/>
<sequence length="85" mass="9896">MEQLRSAMEEHMEQMADLVQKLSAELRSGLKPALDNFLGFFHAINWKEPWLMGLIGIHFMLLIVAITSRKNLNFQMFLFLLAFDP</sequence>
<dbReference type="Pfam" id="PF14770">
    <property type="entry name" value="TMEM18"/>
    <property type="match status" value="1"/>
</dbReference>
<name>A0A6J5VMT3_PRUAR</name>
<dbReference type="Proteomes" id="UP000507222">
    <property type="component" value="Unassembled WGS sequence"/>
</dbReference>
<organism evidence="2 3">
    <name type="scientific">Prunus armeniaca</name>
    <name type="common">Apricot</name>
    <name type="synonym">Armeniaca vulgaris</name>
    <dbReference type="NCBI Taxonomy" id="36596"/>
    <lineage>
        <taxon>Eukaryota</taxon>
        <taxon>Viridiplantae</taxon>
        <taxon>Streptophyta</taxon>
        <taxon>Embryophyta</taxon>
        <taxon>Tracheophyta</taxon>
        <taxon>Spermatophyta</taxon>
        <taxon>Magnoliopsida</taxon>
        <taxon>eudicotyledons</taxon>
        <taxon>Gunneridae</taxon>
        <taxon>Pentapetalae</taxon>
        <taxon>rosids</taxon>
        <taxon>fabids</taxon>
        <taxon>Rosales</taxon>
        <taxon>Rosaceae</taxon>
        <taxon>Amygdaloideae</taxon>
        <taxon>Amygdaleae</taxon>
        <taxon>Prunus</taxon>
    </lineage>
</organism>
<reference evidence="2 3" key="1">
    <citation type="submission" date="2020-05" db="EMBL/GenBank/DDBJ databases">
        <authorList>
            <person name="Campoy J."/>
            <person name="Schneeberger K."/>
            <person name="Spophaly S."/>
        </authorList>
    </citation>
    <scope>NUCLEOTIDE SEQUENCE [LARGE SCALE GENOMIC DNA]</scope>
    <source>
        <strain evidence="2">PruArmRojPasFocal</strain>
    </source>
</reference>